<keyword evidence="4" id="KW-0732">Signal</keyword>
<dbReference type="AlphaFoldDB" id="A0A7C8HG47"/>
<dbReference type="Pfam" id="PF02156">
    <property type="entry name" value="Glyco_hydro_26"/>
    <property type="match status" value="1"/>
</dbReference>
<evidence type="ECO:0000313" key="6">
    <source>
        <dbReference type="EMBL" id="KAE9636930.1"/>
    </source>
</evidence>
<proteinExistence type="inferred from homology"/>
<comment type="similarity">
    <text evidence="1">Belongs to the glycosyl hydrolase 26 family.</text>
</comment>
<feature type="domain" description="GH26" evidence="5">
    <location>
        <begin position="165"/>
        <end position="240"/>
    </location>
</feature>
<dbReference type="InterPro" id="IPR000805">
    <property type="entry name" value="Glyco_hydro_26"/>
</dbReference>
<dbReference type="Proteomes" id="UP000483018">
    <property type="component" value="Unassembled WGS sequence"/>
</dbReference>
<feature type="chain" id="PRO_5039380135" description="GH26 domain-containing protein" evidence="4">
    <location>
        <begin position="24"/>
        <end position="428"/>
    </location>
</feature>
<evidence type="ECO:0000313" key="7">
    <source>
        <dbReference type="Proteomes" id="UP000483018"/>
    </source>
</evidence>
<dbReference type="SUPFAM" id="SSF51445">
    <property type="entry name" value="(Trans)glycosidases"/>
    <property type="match status" value="1"/>
</dbReference>
<sequence>MKLKLSHMMIFLFLFLTSCSTSKKDNAPITDTEEKEVSAAQAIIEITDYKLYRSISRPLSLYEPKEGCYLGAYILSNSDINFDIETFEKITEISHAIYLRNMRLGAIFPIEWVLECTSRMKTPCIILQPPSKDFPYQDYLLEETAKEFGYYFIPMFVQFYPNPHQYDNPKEYKDFFLKARKTFKEYAPNVAFIWSVNLENCKDSLTYYPGDEAVDWIGIDVYDSIYIRNEKNDRNVFEDIDYIYYTFQGKKPMMISQLGISHYSNKDHGYYIDEAAQKITTLYNTIRTHYPQIKGINYMDFDNIEVAPDGMGQDNFKITGESQLTEAYKKALKDHYFIDSLDIQTTSAVEKQWIVSYYPIYKQNEKIYISEKVIKYEWNDMGFEIDEEKPIWVNQNAYYSLENLIEGSNFNMYIDSKNNQIKIQEKGI</sequence>
<dbReference type="PROSITE" id="PS51257">
    <property type="entry name" value="PROKAR_LIPOPROTEIN"/>
    <property type="match status" value="1"/>
</dbReference>
<name>A0A7C8HG47_9FIRM</name>
<evidence type="ECO:0000256" key="3">
    <source>
        <dbReference type="ARBA" id="ARBA00023295"/>
    </source>
</evidence>
<dbReference type="OrthoDB" id="9802773at2"/>
<protein>
    <recommendedName>
        <fullName evidence="5">GH26 domain-containing protein</fullName>
    </recommendedName>
</protein>
<dbReference type="InterPro" id="IPR017853">
    <property type="entry name" value="GH"/>
</dbReference>
<dbReference type="PANTHER" id="PTHR40079">
    <property type="entry name" value="MANNAN ENDO-1,4-BETA-MANNOSIDASE E-RELATED"/>
    <property type="match status" value="1"/>
</dbReference>
<evidence type="ECO:0000256" key="1">
    <source>
        <dbReference type="ARBA" id="ARBA00007754"/>
    </source>
</evidence>
<feature type="signal peptide" evidence="4">
    <location>
        <begin position="1"/>
        <end position="23"/>
    </location>
</feature>
<dbReference type="Gene3D" id="3.20.20.80">
    <property type="entry name" value="Glycosidases"/>
    <property type="match status" value="1"/>
</dbReference>
<dbReference type="RefSeq" id="WP_158738848.1">
    <property type="nucleotide sequence ID" value="NZ_JAFBEP010000004.1"/>
</dbReference>
<evidence type="ECO:0000256" key="4">
    <source>
        <dbReference type="SAM" id="SignalP"/>
    </source>
</evidence>
<keyword evidence="3" id="KW-0326">Glycosidase</keyword>
<keyword evidence="7" id="KW-1185">Reference proteome</keyword>
<evidence type="ECO:0000256" key="2">
    <source>
        <dbReference type="ARBA" id="ARBA00022801"/>
    </source>
</evidence>
<evidence type="ECO:0000259" key="5">
    <source>
        <dbReference type="Pfam" id="PF02156"/>
    </source>
</evidence>
<accession>A0A7C8HG47</accession>
<comment type="caution">
    <text evidence="6">The sequence shown here is derived from an EMBL/GenBank/DDBJ whole genome shotgun (WGS) entry which is preliminary data.</text>
</comment>
<dbReference type="PANTHER" id="PTHR40079:SF4">
    <property type="entry name" value="GH26 DOMAIN-CONTAINING PROTEIN-RELATED"/>
    <property type="match status" value="1"/>
</dbReference>
<gene>
    <name evidence="6" type="ORF">GND95_00425</name>
</gene>
<reference evidence="6 7" key="1">
    <citation type="submission" date="2019-12" db="EMBL/GenBank/DDBJ databases">
        <title>Defluviitalea raffinosedens, isolated from a biogas fermenter, genome sequencing and characterization.</title>
        <authorList>
            <person name="Rettenmaier R."/>
            <person name="Schneider M."/>
            <person name="Neuhaus K."/>
            <person name="Liebl W."/>
            <person name="Zverlov V."/>
        </authorList>
    </citation>
    <scope>NUCLEOTIDE SEQUENCE [LARGE SCALE GENOMIC DNA]</scope>
    <source>
        <strain evidence="6 7">249c-K6</strain>
    </source>
</reference>
<dbReference type="GO" id="GO:0016985">
    <property type="term" value="F:mannan endo-1,4-beta-mannosidase activity"/>
    <property type="evidence" value="ECO:0007669"/>
    <property type="project" value="InterPro"/>
</dbReference>
<dbReference type="InterPro" id="IPR022790">
    <property type="entry name" value="GH26_dom"/>
</dbReference>
<dbReference type="GO" id="GO:0006080">
    <property type="term" value="P:substituted mannan metabolic process"/>
    <property type="evidence" value="ECO:0007669"/>
    <property type="project" value="InterPro"/>
</dbReference>
<keyword evidence="2" id="KW-0378">Hydrolase</keyword>
<organism evidence="6 7">
    <name type="scientific">Defluviitalea raffinosedens</name>
    <dbReference type="NCBI Taxonomy" id="1450156"/>
    <lineage>
        <taxon>Bacteria</taxon>
        <taxon>Bacillati</taxon>
        <taxon>Bacillota</taxon>
        <taxon>Clostridia</taxon>
        <taxon>Lachnospirales</taxon>
        <taxon>Defluviitaleaceae</taxon>
        <taxon>Defluviitalea</taxon>
    </lineage>
</organism>
<dbReference type="EMBL" id="WSLF01000001">
    <property type="protein sequence ID" value="KAE9636930.1"/>
    <property type="molecule type" value="Genomic_DNA"/>
</dbReference>